<feature type="compositionally biased region" description="Basic and acidic residues" evidence="1">
    <location>
        <begin position="391"/>
        <end position="402"/>
    </location>
</feature>
<feature type="region of interest" description="Disordered" evidence="1">
    <location>
        <begin position="375"/>
        <end position="454"/>
    </location>
</feature>
<proteinExistence type="predicted"/>
<dbReference type="AlphaFoldDB" id="A0AAD6TNI4"/>
<evidence type="ECO:0000313" key="3">
    <source>
        <dbReference type="Proteomes" id="UP001222325"/>
    </source>
</evidence>
<dbReference type="EMBL" id="JARJCN010000148">
    <property type="protein sequence ID" value="KAJ7068859.1"/>
    <property type="molecule type" value="Genomic_DNA"/>
</dbReference>
<reference evidence="2" key="1">
    <citation type="submission" date="2023-03" db="EMBL/GenBank/DDBJ databases">
        <title>Massive genome expansion in bonnet fungi (Mycena s.s.) driven by repeated elements and novel gene families across ecological guilds.</title>
        <authorList>
            <consortium name="Lawrence Berkeley National Laboratory"/>
            <person name="Harder C.B."/>
            <person name="Miyauchi S."/>
            <person name="Viragh M."/>
            <person name="Kuo A."/>
            <person name="Thoen E."/>
            <person name="Andreopoulos B."/>
            <person name="Lu D."/>
            <person name="Skrede I."/>
            <person name="Drula E."/>
            <person name="Henrissat B."/>
            <person name="Morin E."/>
            <person name="Kohler A."/>
            <person name="Barry K."/>
            <person name="LaButti K."/>
            <person name="Morin E."/>
            <person name="Salamov A."/>
            <person name="Lipzen A."/>
            <person name="Mereny Z."/>
            <person name="Hegedus B."/>
            <person name="Baldrian P."/>
            <person name="Stursova M."/>
            <person name="Weitz H."/>
            <person name="Taylor A."/>
            <person name="Grigoriev I.V."/>
            <person name="Nagy L.G."/>
            <person name="Martin F."/>
            <person name="Kauserud H."/>
        </authorList>
    </citation>
    <scope>NUCLEOTIDE SEQUENCE</scope>
    <source>
        <strain evidence="2">CBHHK173m</strain>
    </source>
</reference>
<accession>A0AAD6TNI4</accession>
<evidence type="ECO:0000256" key="1">
    <source>
        <dbReference type="SAM" id="MobiDB-lite"/>
    </source>
</evidence>
<feature type="region of interest" description="Disordered" evidence="1">
    <location>
        <begin position="266"/>
        <end position="309"/>
    </location>
</feature>
<comment type="caution">
    <text evidence="2">The sequence shown here is derived from an EMBL/GenBank/DDBJ whole genome shotgun (WGS) entry which is preliminary data.</text>
</comment>
<dbReference type="Proteomes" id="UP001222325">
    <property type="component" value="Unassembled WGS sequence"/>
</dbReference>
<gene>
    <name evidence="2" type="ORF">B0H15DRAFT_871849</name>
</gene>
<protein>
    <submittedName>
        <fullName evidence="2">Uncharacterized protein</fullName>
    </submittedName>
</protein>
<name>A0AAD6TNI4_9AGAR</name>
<feature type="compositionally biased region" description="Pro residues" evidence="1">
    <location>
        <begin position="270"/>
        <end position="283"/>
    </location>
</feature>
<evidence type="ECO:0000313" key="2">
    <source>
        <dbReference type="EMBL" id="KAJ7068859.1"/>
    </source>
</evidence>
<feature type="region of interest" description="Disordered" evidence="1">
    <location>
        <begin position="202"/>
        <end position="221"/>
    </location>
</feature>
<keyword evidence="3" id="KW-1185">Reference proteome</keyword>
<feature type="compositionally biased region" description="Low complexity" evidence="1">
    <location>
        <begin position="205"/>
        <end position="221"/>
    </location>
</feature>
<sequence length="454" mass="48348">MGNQNVREAVEAAIVACALHPAYDPPPLAELGDLIWQSCAPTDEEGGSTDMHAVRRDWYHELGTSALDRCLFLLMMDDLVGKPTGYATIIKNVIVSNKILRVVLAAIHPRYLQHNPAKVDGGFKEFFGAYSVQEQQDMDVMVRRFRRVFKPLLEAGGAAYMTCSGNTNKKKTVKSTGSKKRYAADVQFLLSARAVQELNTAAFQSPDGESSSASRSSIDPSGESLRVLSWEPNQDEVSASPLSFGPRGEVADHAAILTADFHVLMKQRPPWSPSPPRPTPPPAARLRKGRPSGILLSSGDHTQPRPVSPDEFELSFVVNTADERFFLMSSTAGSSPPHSPSPCVSAPGINAKGDVGFLDAPSAPGPSVKAPTGVGIPTDLGPPFTPQSKATSKDKGKGRAGDHSLNVDVLMVSPGRSPSRGGACPSCGHQRPRRPLTSLNGQDTALGVGRSAGE</sequence>
<organism evidence="2 3">
    <name type="scientific">Mycena belliarum</name>
    <dbReference type="NCBI Taxonomy" id="1033014"/>
    <lineage>
        <taxon>Eukaryota</taxon>
        <taxon>Fungi</taxon>
        <taxon>Dikarya</taxon>
        <taxon>Basidiomycota</taxon>
        <taxon>Agaricomycotina</taxon>
        <taxon>Agaricomycetes</taxon>
        <taxon>Agaricomycetidae</taxon>
        <taxon>Agaricales</taxon>
        <taxon>Marasmiineae</taxon>
        <taxon>Mycenaceae</taxon>
        <taxon>Mycena</taxon>
    </lineage>
</organism>